<organism evidence="2 3">
    <name type="scientific">Plectosphaerella plurivora</name>
    <dbReference type="NCBI Taxonomy" id="936078"/>
    <lineage>
        <taxon>Eukaryota</taxon>
        <taxon>Fungi</taxon>
        <taxon>Dikarya</taxon>
        <taxon>Ascomycota</taxon>
        <taxon>Pezizomycotina</taxon>
        <taxon>Sordariomycetes</taxon>
        <taxon>Hypocreomycetidae</taxon>
        <taxon>Glomerellales</taxon>
        <taxon>Plectosphaerellaceae</taxon>
        <taxon>Plectosphaerella</taxon>
    </lineage>
</organism>
<accession>A0A9P9AII5</accession>
<dbReference type="EMBL" id="JAGSXJ010000001">
    <property type="protein sequence ID" value="KAH6697429.1"/>
    <property type="molecule type" value="Genomic_DNA"/>
</dbReference>
<dbReference type="Proteomes" id="UP000770015">
    <property type="component" value="Unassembled WGS sequence"/>
</dbReference>
<protein>
    <submittedName>
        <fullName evidence="2">Uncharacterized protein</fullName>
    </submittedName>
</protein>
<comment type="caution">
    <text evidence="2">The sequence shown here is derived from an EMBL/GenBank/DDBJ whole genome shotgun (WGS) entry which is preliminary data.</text>
</comment>
<evidence type="ECO:0000313" key="2">
    <source>
        <dbReference type="EMBL" id="KAH6697429.1"/>
    </source>
</evidence>
<name>A0A9P9AII5_9PEZI</name>
<keyword evidence="3" id="KW-1185">Reference proteome</keyword>
<evidence type="ECO:0000313" key="3">
    <source>
        <dbReference type="Proteomes" id="UP000770015"/>
    </source>
</evidence>
<sequence>MTVPPATSKPRGALHSHALTTHTTPHPSRLASCTLPGRSKALGDCQLFPFNDIIFPSLGNTYTPSPPPSHPPLPPDPKSQTTIFLPQQSSLSFNLRLATTDRTPNLGINNTTHEQTTYGACLVIAEPPQALHVKRWNRALGPESLTGRFSPCHWSCTCFVHTYNPIPQHPPIERRPKVRSCYSRPLLSPSFLVAAKRQSTTLSNTVNPLGPVPFRILSSHPKPTPKPHQPKVLVGKGPSKRKPSSTPKRRF</sequence>
<feature type="compositionally biased region" description="Basic residues" evidence="1">
    <location>
        <begin position="238"/>
        <end position="251"/>
    </location>
</feature>
<feature type="region of interest" description="Disordered" evidence="1">
    <location>
        <begin position="1"/>
        <end position="29"/>
    </location>
</feature>
<evidence type="ECO:0000256" key="1">
    <source>
        <dbReference type="SAM" id="MobiDB-lite"/>
    </source>
</evidence>
<reference evidence="2" key="1">
    <citation type="journal article" date="2021" name="Nat. Commun.">
        <title>Genetic determinants of endophytism in the Arabidopsis root mycobiome.</title>
        <authorList>
            <person name="Mesny F."/>
            <person name="Miyauchi S."/>
            <person name="Thiergart T."/>
            <person name="Pickel B."/>
            <person name="Atanasova L."/>
            <person name="Karlsson M."/>
            <person name="Huettel B."/>
            <person name="Barry K.W."/>
            <person name="Haridas S."/>
            <person name="Chen C."/>
            <person name="Bauer D."/>
            <person name="Andreopoulos W."/>
            <person name="Pangilinan J."/>
            <person name="LaButti K."/>
            <person name="Riley R."/>
            <person name="Lipzen A."/>
            <person name="Clum A."/>
            <person name="Drula E."/>
            <person name="Henrissat B."/>
            <person name="Kohler A."/>
            <person name="Grigoriev I.V."/>
            <person name="Martin F.M."/>
            <person name="Hacquard S."/>
        </authorList>
    </citation>
    <scope>NUCLEOTIDE SEQUENCE</scope>
    <source>
        <strain evidence="2">MPI-SDFR-AT-0117</strain>
    </source>
</reference>
<feature type="region of interest" description="Disordered" evidence="1">
    <location>
        <begin position="213"/>
        <end position="251"/>
    </location>
</feature>
<feature type="compositionally biased region" description="Low complexity" evidence="1">
    <location>
        <begin position="13"/>
        <end position="28"/>
    </location>
</feature>
<gene>
    <name evidence="2" type="ORF">F5X68DRAFT_4441</name>
</gene>
<feature type="region of interest" description="Disordered" evidence="1">
    <location>
        <begin position="59"/>
        <end position="80"/>
    </location>
</feature>
<feature type="compositionally biased region" description="Pro residues" evidence="1">
    <location>
        <begin position="64"/>
        <end position="77"/>
    </location>
</feature>
<proteinExistence type="predicted"/>
<dbReference type="AlphaFoldDB" id="A0A9P9AII5"/>